<protein>
    <submittedName>
        <fullName evidence="1">Uncharacterized protein</fullName>
    </submittedName>
</protein>
<organism evidence="1 2">
    <name type="scientific">Dietzia cinnamea</name>
    <dbReference type="NCBI Taxonomy" id="321318"/>
    <lineage>
        <taxon>Bacteria</taxon>
        <taxon>Bacillati</taxon>
        <taxon>Actinomycetota</taxon>
        <taxon>Actinomycetes</taxon>
        <taxon>Mycobacteriales</taxon>
        <taxon>Dietziaceae</taxon>
        <taxon>Dietzia</taxon>
    </lineage>
</organism>
<reference evidence="2" key="1">
    <citation type="submission" date="2024-07" db="EMBL/GenBank/DDBJ databases">
        <title>Pseudomonas strain that inhibits Aeromonas fish pathogens.</title>
        <authorList>
            <person name="Wildschutte H."/>
        </authorList>
    </citation>
    <scope>NUCLEOTIDE SEQUENCE [LARGE SCALE GENOMIC DNA]</scope>
    <source>
        <strain evidence="2">n60</strain>
    </source>
</reference>
<keyword evidence="2" id="KW-1185">Reference proteome</keyword>
<name>A0ABV3YF03_9ACTN</name>
<sequence length="65" mass="6497">MGLNADGTGVPELGAVIPGEHGRIRSLTAEPGGTLLATTSNGDGRDEVLRIRPASVPVPPAPGVE</sequence>
<evidence type="ECO:0000313" key="2">
    <source>
        <dbReference type="Proteomes" id="UP001560293"/>
    </source>
</evidence>
<comment type="caution">
    <text evidence="1">The sequence shown here is derived from an EMBL/GenBank/DDBJ whole genome shotgun (WGS) entry which is preliminary data.</text>
</comment>
<evidence type="ECO:0000313" key="1">
    <source>
        <dbReference type="EMBL" id="MEX6463514.1"/>
    </source>
</evidence>
<accession>A0ABV3YF03</accession>
<proteinExistence type="predicted"/>
<dbReference type="RefSeq" id="WP_061229741.1">
    <property type="nucleotide sequence ID" value="NZ_JBFTEZ010000002.1"/>
</dbReference>
<dbReference type="EMBL" id="JBFTEZ010000002">
    <property type="protein sequence ID" value="MEX6463514.1"/>
    <property type="molecule type" value="Genomic_DNA"/>
</dbReference>
<dbReference type="Proteomes" id="UP001560293">
    <property type="component" value="Unassembled WGS sequence"/>
</dbReference>
<gene>
    <name evidence="1" type="ORF">AB6N35_03960</name>
</gene>